<keyword evidence="2" id="KW-1185">Reference proteome</keyword>
<accession>A0AC60Q8N8</accession>
<evidence type="ECO:0000313" key="2">
    <source>
        <dbReference type="Proteomes" id="UP000805193"/>
    </source>
</evidence>
<organism evidence="1 2">
    <name type="scientific">Ixodes persulcatus</name>
    <name type="common">Taiga tick</name>
    <dbReference type="NCBI Taxonomy" id="34615"/>
    <lineage>
        <taxon>Eukaryota</taxon>
        <taxon>Metazoa</taxon>
        <taxon>Ecdysozoa</taxon>
        <taxon>Arthropoda</taxon>
        <taxon>Chelicerata</taxon>
        <taxon>Arachnida</taxon>
        <taxon>Acari</taxon>
        <taxon>Parasitiformes</taxon>
        <taxon>Ixodida</taxon>
        <taxon>Ixodoidea</taxon>
        <taxon>Ixodidae</taxon>
        <taxon>Ixodinae</taxon>
        <taxon>Ixodes</taxon>
    </lineage>
</organism>
<comment type="caution">
    <text evidence="1">The sequence shown here is derived from an EMBL/GenBank/DDBJ whole genome shotgun (WGS) entry which is preliminary data.</text>
</comment>
<reference evidence="1 2" key="1">
    <citation type="journal article" date="2020" name="Cell">
        <title>Large-Scale Comparative Analyses of Tick Genomes Elucidate Their Genetic Diversity and Vector Capacities.</title>
        <authorList>
            <consortium name="Tick Genome and Microbiome Consortium (TIGMIC)"/>
            <person name="Jia N."/>
            <person name="Wang J."/>
            <person name="Shi W."/>
            <person name="Du L."/>
            <person name="Sun Y."/>
            <person name="Zhan W."/>
            <person name="Jiang J.F."/>
            <person name="Wang Q."/>
            <person name="Zhang B."/>
            <person name="Ji P."/>
            <person name="Bell-Sakyi L."/>
            <person name="Cui X.M."/>
            <person name="Yuan T.T."/>
            <person name="Jiang B.G."/>
            <person name="Yang W.F."/>
            <person name="Lam T.T."/>
            <person name="Chang Q.C."/>
            <person name="Ding S.J."/>
            <person name="Wang X.J."/>
            <person name="Zhu J.G."/>
            <person name="Ruan X.D."/>
            <person name="Zhao L."/>
            <person name="Wei J.T."/>
            <person name="Ye R.Z."/>
            <person name="Que T.C."/>
            <person name="Du C.H."/>
            <person name="Zhou Y.H."/>
            <person name="Cheng J.X."/>
            <person name="Dai P.F."/>
            <person name="Guo W.B."/>
            <person name="Han X.H."/>
            <person name="Huang E.J."/>
            <person name="Li L.F."/>
            <person name="Wei W."/>
            <person name="Gao Y.C."/>
            <person name="Liu J.Z."/>
            <person name="Shao H.Z."/>
            <person name="Wang X."/>
            <person name="Wang C.C."/>
            <person name="Yang T.C."/>
            <person name="Huo Q.B."/>
            <person name="Li W."/>
            <person name="Chen H.Y."/>
            <person name="Chen S.E."/>
            <person name="Zhou L.G."/>
            <person name="Ni X.B."/>
            <person name="Tian J.H."/>
            <person name="Sheng Y."/>
            <person name="Liu T."/>
            <person name="Pan Y.S."/>
            <person name="Xia L.Y."/>
            <person name="Li J."/>
            <person name="Zhao F."/>
            <person name="Cao W.C."/>
        </authorList>
    </citation>
    <scope>NUCLEOTIDE SEQUENCE [LARGE SCALE GENOMIC DNA]</scope>
    <source>
        <strain evidence="1">Iper-2018</strain>
    </source>
</reference>
<sequence length="145" mass="16070">MLGWHCITHETDAVKEYRKVLRRLGHDIQVLCRGLFVDPASPWLGASPDRVVFDTTEAISHEVVEVKCPYTMWLAPSPDLKAVKGKSVAEWASAHQLGARTAKVRAAEPRGSGFNPHPAHFHLDEHHISVQSCITTAWCTLKTPG</sequence>
<gene>
    <name evidence="1" type="ORF">HPB47_023700</name>
</gene>
<dbReference type="EMBL" id="JABSTQ010009418">
    <property type="protein sequence ID" value="KAG0429385.1"/>
    <property type="molecule type" value="Genomic_DNA"/>
</dbReference>
<evidence type="ECO:0000313" key="1">
    <source>
        <dbReference type="EMBL" id="KAG0429385.1"/>
    </source>
</evidence>
<proteinExistence type="predicted"/>
<name>A0AC60Q8N8_IXOPE</name>
<dbReference type="Proteomes" id="UP000805193">
    <property type="component" value="Unassembled WGS sequence"/>
</dbReference>
<protein>
    <submittedName>
        <fullName evidence="1">Uncharacterized protein</fullName>
    </submittedName>
</protein>